<protein>
    <recommendedName>
        <fullName evidence="4">Zinc-finger domain-containing protein</fullName>
    </recommendedName>
</protein>
<dbReference type="Gene3D" id="1.10.10.1320">
    <property type="entry name" value="Anti-sigma factor, zinc-finger domain"/>
    <property type="match status" value="1"/>
</dbReference>
<reference evidence="2" key="1">
    <citation type="submission" date="2020-07" db="EMBL/GenBank/DDBJ databases">
        <title>Nitrate ammonifying Pseudomonas campi sp. nov. isolated from German agricultural grassland.</title>
        <authorList>
            <person name="Timsy T."/>
            <person name="Ulrich A."/>
            <person name="Spanner T."/>
            <person name="Foesel B."/>
            <person name="Kolb S."/>
            <person name="Horn M.A."/>
            <person name="Behrendt U."/>
        </authorList>
    </citation>
    <scope>NUCLEOTIDE SEQUENCE</scope>
    <source>
        <strain evidence="2">S1-A32-2</strain>
    </source>
</reference>
<dbReference type="Proteomes" id="UP000501379">
    <property type="component" value="Chromosome"/>
</dbReference>
<gene>
    <name evidence="2" type="ORF">HNE05_16995</name>
</gene>
<keyword evidence="1" id="KW-0175">Coiled coil</keyword>
<evidence type="ECO:0000313" key="2">
    <source>
        <dbReference type="EMBL" id="QKE64976.1"/>
    </source>
</evidence>
<dbReference type="RefSeq" id="WP_173210411.1">
    <property type="nucleotide sequence ID" value="NZ_CP053697.2"/>
</dbReference>
<evidence type="ECO:0000313" key="3">
    <source>
        <dbReference type="Proteomes" id="UP000501379"/>
    </source>
</evidence>
<dbReference type="AlphaFoldDB" id="A0A6M8FYQ2"/>
<organism evidence="2 3">
    <name type="scientific">Aquipseudomonas campi</name>
    <dbReference type="NCBI Taxonomy" id="2731681"/>
    <lineage>
        <taxon>Bacteria</taxon>
        <taxon>Pseudomonadati</taxon>
        <taxon>Pseudomonadota</taxon>
        <taxon>Gammaproteobacteria</taxon>
        <taxon>Pseudomonadales</taxon>
        <taxon>Pseudomonadaceae</taxon>
        <taxon>Aquipseudomonas</taxon>
    </lineage>
</organism>
<keyword evidence="3" id="KW-1185">Reference proteome</keyword>
<evidence type="ECO:0008006" key="4">
    <source>
        <dbReference type="Google" id="ProtNLM"/>
    </source>
</evidence>
<proteinExistence type="predicted"/>
<name>A0A6M8FYQ2_9GAMM</name>
<dbReference type="InterPro" id="IPR041916">
    <property type="entry name" value="Anti_sigma_zinc_sf"/>
</dbReference>
<accession>A0A6M8FYQ2</accession>
<sequence length="208" mass="23121">MNSETDDDLRALLPWYLNGTLAVDERERVEALLQRSAEAREELAGLRQLVPALKHAEQQHSNAHSAPAELGWARLQRSLQQEPTAARRDWWKPSLAAAAALAVALQLGILMRPAPTDTDWQLQSGGPQQVLSGGYRVQLRFVEHAQWQQVRGLLLEVDAVLVDGPSALGIVQVHVPDDRRFADGQALLQWLQQQPVVQHAALLAREQP</sequence>
<feature type="coiled-coil region" evidence="1">
    <location>
        <begin position="22"/>
        <end position="49"/>
    </location>
</feature>
<dbReference type="EMBL" id="CP053697">
    <property type="protein sequence ID" value="QKE64976.1"/>
    <property type="molecule type" value="Genomic_DNA"/>
</dbReference>
<dbReference type="KEGG" id="pcam:HNE05_16995"/>
<evidence type="ECO:0000256" key="1">
    <source>
        <dbReference type="SAM" id="Coils"/>
    </source>
</evidence>